<gene>
    <name evidence="5 7" type="primary">sepF</name>
    <name evidence="7" type="ORF">ERS852540_02268</name>
    <name evidence="8" type="ORF">PNE09_02515</name>
</gene>
<reference evidence="7 9" key="1">
    <citation type="submission" date="2015-09" db="EMBL/GenBank/DDBJ databases">
        <authorList>
            <consortium name="Pathogen Informatics"/>
        </authorList>
    </citation>
    <scope>NUCLEOTIDE SEQUENCE [LARGE SCALE GENOMIC DNA]</scope>
    <source>
        <strain evidence="7 9">2789STDY5834928</strain>
    </source>
</reference>
<dbReference type="InterPro" id="IPR023052">
    <property type="entry name" value="Cell_div_SepF"/>
</dbReference>
<comment type="function">
    <text evidence="4 5">Cell division protein that is part of the divisome complex and is recruited early to the Z-ring. Probably stimulates Z-ring formation, perhaps through the cross-linking of FtsZ protofilaments. Its function overlaps with FtsA.</text>
</comment>
<dbReference type="AlphaFoldDB" id="A0A174ZV76"/>
<keyword evidence="2 5" id="KW-0717">Septation</keyword>
<dbReference type="STRING" id="39492.ERS852540_02268"/>
<evidence type="ECO:0000313" key="7">
    <source>
        <dbReference type="EMBL" id="CUQ91124.1"/>
    </source>
</evidence>
<evidence type="ECO:0000256" key="4">
    <source>
        <dbReference type="ARBA" id="ARBA00044936"/>
    </source>
</evidence>
<comment type="similarity">
    <text evidence="5">Belongs to the SepF family.</text>
</comment>
<proteinExistence type="inferred from homology"/>
<dbReference type="PANTHER" id="PTHR35798">
    <property type="entry name" value="CELL DIVISION PROTEIN SEPF"/>
    <property type="match status" value="1"/>
</dbReference>
<keyword evidence="1 5" id="KW-0132">Cell division</keyword>
<evidence type="ECO:0000256" key="1">
    <source>
        <dbReference type="ARBA" id="ARBA00022618"/>
    </source>
</evidence>
<accession>A0A174ZV76</accession>
<dbReference type="Gene3D" id="3.30.110.150">
    <property type="entry name" value="SepF-like protein"/>
    <property type="match status" value="1"/>
</dbReference>
<dbReference type="GO" id="GO:0000917">
    <property type="term" value="P:division septum assembly"/>
    <property type="evidence" value="ECO:0007669"/>
    <property type="project" value="UniProtKB-KW"/>
</dbReference>
<dbReference type="GO" id="GO:0043093">
    <property type="term" value="P:FtsZ-dependent cytokinesis"/>
    <property type="evidence" value="ECO:0007669"/>
    <property type="project" value="UniProtKB-UniRule"/>
</dbReference>
<evidence type="ECO:0000256" key="2">
    <source>
        <dbReference type="ARBA" id="ARBA00023210"/>
    </source>
</evidence>
<dbReference type="OrthoDB" id="9815206at2"/>
<reference evidence="8" key="2">
    <citation type="submission" date="2023-01" db="EMBL/GenBank/DDBJ databases">
        <title>Human gut microbiome strain richness.</title>
        <authorList>
            <person name="Chen-Liaw A."/>
        </authorList>
    </citation>
    <scope>NUCLEOTIDE SEQUENCE</scope>
    <source>
        <strain evidence="8">1001283st1_G1_1001283B150217_161031</strain>
    </source>
</reference>
<comment type="subunit">
    <text evidence="5">Homodimer. Interacts with FtsZ.</text>
</comment>
<dbReference type="PANTHER" id="PTHR35798:SF1">
    <property type="entry name" value="CELL DIVISION PROTEIN SEPF"/>
    <property type="match status" value="1"/>
</dbReference>
<dbReference type="InterPro" id="IPR007561">
    <property type="entry name" value="Cell_div_SepF/SepF-rel"/>
</dbReference>
<feature type="compositionally biased region" description="Polar residues" evidence="6">
    <location>
        <begin position="39"/>
        <end position="49"/>
    </location>
</feature>
<evidence type="ECO:0000313" key="8">
    <source>
        <dbReference type="EMBL" id="MDB8002935.1"/>
    </source>
</evidence>
<name>A0A174ZV76_9FIRM</name>
<organism evidence="7 9">
    <name type="scientific">[Eubacterium] siraeum</name>
    <dbReference type="NCBI Taxonomy" id="39492"/>
    <lineage>
        <taxon>Bacteria</taxon>
        <taxon>Bacillati</taxon>
        <taxon>Bacillota</taxon>
        <taxon>Clostridia</taxon>
        <taxon>Eubacteriales</taxon>
        <taxon>Oscillospiraceae</taxon>
        <taxon>Oscillospiraceae incertae sedis</taxon>
    </lineage>
</organism>
<dbReference type="GO" id="GO:0005737">
    <property type="term" value="C:cytoplasm"/>
    <property type="evidence" value="ECO:0007669"/>
    <property type="project" value="UniProtKB-SubCell"/>
</dbReference>
<comment type="subcellular location">
    <subcellularLocation>
        <location evidence="5">Cytoplasm</location>
    </subcellularLocation>
    <text evidence="5">Localizes to the division site, in a FtsZ-dependent manner.</text>
</comment>
<evidence type="ECO:0000256" key="6">
    <source>
        <dbReference type="SAM" id="MobiDB-lite"/>
    </source>
</evidence>
<dbReference type="EMBL" id="JAQLXW010000002">
    <property type="protein sequence ID" value="MDB8002935.1"/>
    <property type="molecule type" value="Genomic_DNA"/>
</dbReference>
<feature type="region of interest" description="Disordered" evidence="6">
    <location>
        <begin position="1"/>
        <end position="49"/>
    </location>
</feature>
<evidence type="ECO:0000256" key="3">
    <source>
        <dbReference type="ARBA" id="ARBA00023306"/>
    </source>
</evidence>
<sequence>MSALEGLKNSIRRWGGSDDDESYSNELESAKEEPVQEAPSRSSSQASNANKIYTYNASTTLHLVVNRPKKLSDTAEIAELYKNKTTVILMLNNTNKDIATRIIDFLGGVSYITGGEIKRIADTTYVLAPYNVDISGEFIDEISSISGEDIFDDLD</sequence>
<keyword evidence="3 5" id="KW-0131">Cell cycle</keyword>
<dbReference type="Proteomes" id="UP001210809">
    <property type="component" value="Unassembled WGS sequence"/>
</dbReference>
<dbReference type="EMBL" id="CZBY01000023">
    <property type="protein sequence ID" value="CUQ91124.1"/>
    <property type="molecule type" value="Genomic_DNA"/>
</dbReference>
<evidence type="ECO:0000313" key="9">
    <source>
        <dbReference type="Proteomes" id="UP000095662"/>
    </source>
</evidence>
<protein>
    <recommendedName>
        <fullName evidence="5">Cell division protein SepF</fullName>
    </recommendedName>
</protein>
<dbReference type="Proteomes" id="UP000095662">
    <property type="component" value="Unassembled WGS sequence"/>
</dbReference>
<dbReference type="InterPro" id="IPR038594">
    <property type="entry name" value="SepF-like_sf"/>
</dbReference>
<evidence type="ECO:0000256" key="5">
    <source>
        <dbReference type="HAMAP-Rule" id="MF_01197"/>
    </source>
</evidence>
<dbReference type="Pfam" id="PF04472">
    <property type="entry name" value="SepF"/>
    <property type="match status" value="1"/>
</dbReference>
<keyword evidence="5" id="KW-0963">Cytoplasm</keyword>
<dbReference type="HAMAP" id="MF_01197">
    <property type="entry name" value="SepF"/>
    <property type="match status" value="1"/>
</dbReference>